<evidence type="ECO:0000256" key="9">
    <source>
        <dbReference type="ARBA" id="ARBA00038345"/>
    </source>
</evidence>
<evidence type="ECO:0000256" key="12">
    <source>
        <dbReference type="HAMAP-Rule" id="MF_00138"/>
    </source>
</evidence>
<comment type="similarity">
    <text evidence="9 12">Belongs to the GARS family.</text>
</comment>
<dbReference type="InterPro" id="IPR020560">
    <property type="entry name" value="PRibGlycinamide_synth_C-dom"/>
</dbReference>
<evidence type="ECO:0000256" key="2">
    <source>
        <dbReference type="ARBA" id="ARBA00001946"/>
    </source>
</evidence>
<evidence type="ECO:0000256" key="4">
    <source>
        <dbReference type="ARBA" id="ARBA00013255"/>
    </source>
</evidence>
<dbReference type="PROSITE" id="PS50975">
    <property type="entry name" value="ATP_GRASP"/>
    <property type="match status" value="1"/>
</dbReference>
<dbReference type="NCBIfam" id="TIGR00877">
    <property type="entry name" value="purD"/>
    <property type="match status" value="1"/>
</dbReference>
<keyword evidence="16" id="KW-1185">Reference proteome</keyword>
<dbReference type="InterPro" id="IPR020562">
    <property type="entry name" value="PRibGlycinamide_synth_N"/>
</dbReference>
<evidence type="ECO:0000256" key="5">
    <source>
        <dbReference type="ARBA" id="ARBA00022598"/>
    </source>
</evidence>
<evidence type="ECO:0000313" key="16">
    <source>
        <dbReference type="Proteomes" id="UP001579974"/>
    </source>
</evidence>
<keyword evidence="7 12" id="KW-0658">Purine biosynthesis</keyword>
<dbReference type="Pfam" id="PF02843">
    <property type="entry name" value="GARS_C"/>
    <property type="match status" value="1"/>
</dbReference>
<dbReference type="InterPro" id="IPR000115">
    <property type="entry name" value="PRibGlycinamide_synth"/>
</dbReference>
<comment type="cofactor">
    <cofactor evidence="1">
        <name>Mn(2+)</name>
        <dbReference type="ChEBI" id="CHEBI:29035"/>
    </cofactor>
</comment>
<dbReference type="Gene3D" id="3.30.1490.20">
    <property type="entry name" value="ATP-grasp fold, A domain"/>
    <property type="match status" value="1"/>
</dbReference>
<comment type="catalytic activity">
    <reaction evidence="12">
        <text>5-phospho-beta-D-ribosylamine + glycine + ATP = N(1)-(5-phospho-beta-D-ribosyl)glycinamide + ADP + phosphate + H(+)</text>
        <dbReference type="Rhea" id="RHEA:17453"/>
        <dbReference type="ChEBI" id="CHEBI:15378"/>
        <dbReference type="ChEBI" id="CHEBI:30616"/>
        <dbReference type="ChEBI" id="CHEBI:43474"/>
        <dbReference type="ChEBI" id="CHEBI:57305"/>
        <dbReference type="ChEBI" id="CHEBI:58681"/>
        <dbReference type="ChEBI" id="CHEBI:143788"/>
        <dbReference type="ChEBI" id="CHEBI:456216"/>
        <dbReference type="EC" id="6.3.4.13"/>
    </reaction>
</comment>
<comment type="cofactor">
    <cofactor evidence="2">
        <name>Mg(2+)</name>
        <dbReference type="ChEBI" id="CHEBI:18420"/>
    </cofactor>
</comment>
<comment type="pathway">
    <text evidence="3 12">Purine metabolism; IMP biosynthesis via de novo pathway; N(1)-(5-phospho-D-ribosyl)glycinamide from 5-phospho-alpha-D-ribose 1-diphosphate: step 2/2.</text>
</comment>
<sequence>MRTLKDQPRVAVIGHGAREHAITWKLSESPLRPQLYAVPGNPGMWELATKVDIPVNQHDALVAWAASEHIDLVVVGPEQPLAEGVVDAFRAAGIPAFGPNQAAAQLEASKAFAKDVMRQAGVPTAQYEVFTDVEQAQSFAKRLGAPVVVKADGLAAGKGVVVAETLEEANAAIADMLEGNRFGSSGHKVVIEEFLRGEEVSLMYFVDGSSVTPMLPARDFKRVGDGDTGPNTGGMGAFAPVPSFLAADWTAFSTRAIVEPTINLLKAQGITYRGVLYAGLMVTADGPKVIEFNARFGDPETQVVLPLLESDLLGIMWAVAHDSLDGIEVHWRDKAAVCVVLAGGEYPARSDAGTPIQLKSTHHPNVCVFHAGTQRQGDQLVTAGGRVLTVSALADDIPSAIDLAYTEIDNAHFNGMQYRRDIARNWQR</sequence>
<dbReference type="Pfam" id="PF01071">
    <property type="entry name" value="GARS_A"/>
    <property type="match status" value="1"/>
</dbReference>
<evidence type="ECO:0000313" key="15">
    <source>
        <dbReference type="EMBL" id="MFB5190882.1"/>
    </source>
</evidence>
<dbReference type="RefSeq" id="WP_275474359.1">
    <property type="nucleotide sequence ID" value="NZ_CP162940.1"/>
</dbReference>
<dbReference type="Gene3D" id="3.40.50.20">
    <property type="match status" value="1"/>
</dbReference>
<dbReference type="InterPro" id="IPR011761">
    <property type="entry name" value="ATP-grasp"/>
</dbReference>
<feature type="domain" description="ATP-grasp" evidence="14">
    <location>
        <begin position="114"/>
        <end position="321"/>
    </location>
</feature>
<dbReference type="GO" id="GO:0004637">
    <property type="term" value="F:phosphoribosylamine-glycine ligase activity"/>
    <property type="evidence" value="ECO:0007669"/>
    <property type="project" value="UniProtKB-EC"/>
</dbReference>
<organism evidence="15 16">
    <name type="scientific">Alicyclobacillus fastidiosus</name>
    <dbReference type="NCBI Taxonomy" id="392011"/>
    <lineage>
        <taxon>Bacteria</taxon>
        <taxon>Bacillati</taxon>
        <taxon>Bacillota</taxon>
        <taxon>Bacilli</taxon>
        <taxon>Bacillales</taxon>
        <taxon>Alicyclobacillaceae</taxon>
        <taxon>Alicyclobacillus</taxon>
    </lineage>
</organism>
<evidence type="ECO:0000256" key="7">
    <source>
        <dbReference type="ARBA" id="ARBA00022755"/>
    </source>
</evidence>
<evidence type="ECO:0000256" key="6">
    <source>
        <dbReference type="ARBA" id="ARBA00022741"/>
    </source>
</evidence>
<comment type="caution">
    <text evidence="15">The sequence shown here is derived from an EMBL/GenBank/DDBJ whole genome shotgun (WGS) entry which is preliminary data.</text>
</comment>
<dbReference type="Gene3D" id="3.90.600.10">
    <property type="entry name" value="Phosphoribosylglycinamide synthetase, C-terminal domain"/>
    <property type="match status" value="1"/>
</dbReference>
<dbReference type="PANTHER" id="PTHR43472">
    <property type="entry name" value="PHOSPHORIBOSYLAMINE--GLYCINE LIGASE"/>
    <property type="match status" value="1"/>
</dbReference>
<evidence type="ECO:0000256" key="1">
    <source>
        <dbReference type="ARBA" id="ARBA00001936"/>
    </source>
</evidence>
<dbReference type="SUPFAM" id="SSF52440">
    <property type="entry name" value="PreATP-grasp domain"/>
    <property type="match status" value="1"/>
</dbReference>
<dbReference type="InterPro" id="IPR020561">
    <property type="entry name" value="PRibGlycinamid_synth_ATP-grasp"/>
</dbReference>
<dbReference type="Gene3D" id="3.30.470.20">
    <property type="entry name" value="ATP-grasp fold, B domain"/>
    <property type="match status" value="1"/>
</dbReference>
<keyword evidence="8 13" id="KW-0067">ATP-binding</keyword>
<proteinExistence type="inferred from homology"/>
<gene>
    <name evidence="12 15" type="primary">purD</name>
    <name evidence="15" type="ORF">KKP3000_004368</name>
</gene>
<dbReference type="InterPro" id="IPR011054">
    <property type="entry name" value="Rudment_hybrid_motif"/>
</dbReference>
<dbReference type="InterPro" id="IPR020559">
    <property type="entry name" value="PRibGlycinamide_synth_CS"/>
</dbReference>
<dbReference type="PROSITE" id="PS00184">
    <property type="entry name" value="GARS"/>
    <property type="match status" value="1"/>
</dbReference>
<protein>
    <recommendedName>
        <fullName evidence="4 12">Phosphoribosylamine--glycine ligase</fullName>
        <ecNumber evidence="4 12">6.3.4.13</ecNumber>
    </recommendedName>
    <alternativeName>
        <fullName evidence="12">GARS</fullName>
    </alternativeName>
    <alternativeName>
        <fullName evidence="10 12">Glycinamide ribonucleotide synthetase</fullName>
    </alternativeName>
    <alternativeName>
        <fullName evidence="11 12">Phosphoribosylglycinamide synthetase</fullName>
    </alternativeName>
</protein>
<dbReference type="InterPro" id="IPR013815">
    <property type="entry name" value="ATP_grasp_subdomain_1"/>
</dbReference>
<evidence type="ECO:0000256" key="3">
    <source>
        <dbReference type="ARBA" id="ARBA00005174"/>
    </source>
</evidence>
<dbReference type="SUPFAM" id="SSF51246">
    <property type="entry name" value="Rudiment single hybrid motif"/>
    <property type="match status" value="1"/>
</dbReference>
<dbReference type="Proteomes" id="UP001579974">
    <property type="component" value="Unassembled WGS sequence"/>
</dbReference>
<evidence type="ECO:0000256" key="8">
    <source>
        <dbReference type="ARBA" id="ARBA00022840"/>
    </source>
</evidence>
<dbReference type="InterPro" id="IPR016185">
    <property type="entry name" value="PreATP-grasp_dom_sf"/>
</dbReference>
<dbReference type="Pfam" id="PF02844">
    <property type="entry name" value="GARS_N"/>
    <property type="match status" value="1"/>
</dbReference>
<evidence type="ECO:0000256" key="10">
    <source>
        <dbReference type="ARBA" id="ARBA00042242"/>
    </source>
</evidence>
<dbReference type="PANTHER" id="PTHR43472:SF1">
    <property type="entry name" value="PHOSPHORIBOSYLAMINE--GLYCINE LIGASE, CHLOROPLASTIC"/>
    <property type="match status" value="1"/>
</dbReference>
<dbReference type="SMART" id="SM01209">
    <property type="entry name" value="GARS_A"/>
    <property type="match status" value="1"/>
</dbReference>
<accession>A0ABV5AF27</accession>
<evidence type="ECO:0000256" key="11">
    <source>
        <dbReference type="ARBA" id="ARBA00042864"/>
    </source>
</evidence>
<dbReference type="InterPro" id="IPR037123">
    <property type="entry name" value="PRibGlycinamide_synth_C_sf"/>
</dbReference>
<keyword evidence="6 13" id="KW-0547">Nucleotide-binding</keyword>
<dbReference type="EMBL" id="JBDXSU010000007">
    <property type="protein sequence ID" value="MFB5190882.1"/>
    <property type="molecule type" value="Genomic_DNA"/>
</dbReference>
<dbReference type="EC" id="6.3.4.13" evidence="4 12"/>
<dbReference type="SMART" id="SM01210">
    <property type="entry name" value="GARS_C"/>
    <property type="match status" value="1"/>
</dbReference>
<dbReference type="SUPFAM" id="SSF56059">
    <property type="entry name" value="Glutathione synthetase ATP-binding domain-like"/>
    <property type="match status" value="1"/>
</dbReference>
<evidence type="ECO:0000259" key="14">
    <source>
        <dbReference type="PROSITE" id="PS50975"/>
    </source>
</evidence>
<keyword evidence="5 12" id="KW-0436">Ligase</keyword>
<name>A0ABV5AF27_9BACL</name>
<evidence type="ECO:0000256" key="13">
    <source>
        <dbReference type="PROSITE-ProRule" id="PRU00409"/>
    </source>
</evidence>
<dbReference type="HAMAP" id="MF_00138">
    <property type="entry name" value="GARS"/>
    <property type="match status" value="1"/>
</dbReference>
<reference evidence="15 16" key="1">
    <citation type="journal article" date="2024" name="Int. J. Mol. Sci.">
        <title>Exploration of Alicyclobacillus spp. Genome in Search of Antibiotic Resistance.</title>
        <authorList>
            <person name="Bucka-Kolendo J."/>
            <person name="Kiousi D.E."/>
            <person name="Dekowska A."/>
            <person name="Mikolajczuk-Szczyrba A."/>
            <person name="Karadedos D.M."/>
            <person name="Michael P."/>
            <person name="Galanis A."/>
            <person name="Sokolowska B."/>
        </authorList>
    </citation>
    <scope>NUCLEOTIDE SEQUENCE [LARGE SCALE GENOMIC DNA]</scope>
    <source>
        <strain evidence="15 16">KKP 3000</strain>
    </source>
</reference>